<dbReference type="InterPro" id="IPR036291">
    <property type="entry name" value="NAD(P)-bd_dom_sf"/>
</dbReference>
<reference evidence="10" key="1">
    <citation type="journal article" date="2019" name="Int. J. Syst. Evol. Microbiol.">
        <title>The Global Catalogue of Microorganisms (GCM) 10K type strain sequencing project: providing services to taxonomists for standard genome sequencing and annotation.</title>
        <authorList>
            <consortium name="The Broad Institute Genomics Platform"/>
            <consortium name="The Broad Institute Genome Sequencing Center for Infectious Disease"/>
            <person name="Wu L."/>
            <person name="Ma J."/>
        </authorList>
    </citation>
    <scope>NUCLEOTIDE SEQUENCE [LARGE SCALE GENOMIC DNA]</scope>
    <source>
        <strain evidence="10">JCM 32305</strain>
    </source>
</reference>
<evidence type="ECO:0000256" key="2">
    <source>
        <dbReference type="ARBA" id="ARBA00006464"/>
    </source>
</evidence>
<dbReference type="Pfam" id="PF13727">
    <property type="entry name" value="CoA_binding_3"/>
    <property type="match status" value="1"/>
</dbReference>
<feature type="transmembrane region" description="Helical" evidence="7">
    <location>
        <begin position="281"/>
        <end position="304"/>
    </location>
</feature>
<sequence length="466" mass="53381">MDRPSKFQFVGSNSSFLLRIIDMSLVVIALLIIMQGYHVPFSKDYLLVVAGVLLLFSYISESLGLYRSWRLGKFTHMCRLLAAIVTICFLIIFTALFFFKYAELYSRVVMTGWYVLSVVMLLSWRLCVREIKRIRRIKGFSVEKIAIVGLTETGMSLYSEILAHDELGFDCVGFFDDREPSRITDLDPKLIEGNINQAIELAKNGDIQKLYVCLPMLAEQRIADIIQQLGDSTIDVLITPDFLMKNLMHARIGNVGEVDTISVFESPVNGTKRFYKRSFDIVFSICAIIAISPVLIAVSIAVYMSSPGPVLFKQDRYGLDGRKIKVWKFRSMTVTENADKVTQARKGDARITNVGAFIRRTSLDELPQFFNVLFGDMSVVGPRPHAVAHNEEYRKLVTYYMLRHKVLPGITGWAQVNGWRGETDTLDKMEKRVEYDLDYIRNWTLWWDVKIVFLTFFKGFVGKNVY</sequence>
<evidence type="ECO:0000259" key="8">
    <source>
        <dbReference type="Pfam" id="PF02397"/>
    </source>
</evidence>
<evidence type="ECO:0000256" key="4">
    <source>
        <dbReference type="ARBA" id="ARBA00022692"/>
    </source>
</evidence>
<comment type="caution">
    <text evidence="9">The sequence shown here is derived from an EMBL/GenBank/DDBJ whole genome shotgun (WGS) entry which is preliminary data.</text>
</comment>
<evidence type="ECO:0000256" key="3">
    <source>
        <dbReference type="ARBA" id="ARBA00022679"/>
    </source>
</evidence>
<comment type="subcellular location">
    <subcellularLocation>
        <location evidence="1">Membrane</location>
        <topology evidence="1">Multi-pass membrane protein</topology>
    </subcellularLocation>
</comment>
<feature type="transmembrane region" description="Helical" evidence="7">
    <location>
        <begin position="78"/>
        <end position="99"/>
    </location>
</feature>
<keyword evidence="6 7" id="KW-0472">Membrane</keyword>
<evidence type="ECO:0000256" key="1">
    <source>
        <dbReference type="ARBA" id="ARBA00004141"/>
    </source>
</evidence>
<feature type="domain" description="Bacterial sugar transferase" evidence="8">
    <location>
        <begin position="276"/>
        <end position="458"/>
    </location>
</feature>
<dbReference type="Proteomes" id="UP000654004">
    <property type="component" value="Unassembled WGS sequence"/>
</dbReference>
<evidence type="ECO:0000313" key="9">
    <source>
        <dbReference type="EMBL" id="GGP90031.1"/>
    </source>
</evidence>
<name>A0ABQ2QRH6_9GAMM</name>
<dbReference type="NCBIfam" id="TIGR03025">
    <property type="entry name" value="EPS_sugtrans"/>
    <property type="match status" value="1"/>
</dbReference>
<dbReference type="SUPFAM" id="SSF51735">
    <property type="entry name" value="NAD(P)-binding Rossmann-fold domains"/>
    <property type="match status" value="1"/>
</dbReference>
<dbReference type="PANTHER" id="PTHR30576:SF21">
    <property type="entry name" value="UDP-GLUCOSE:UNDECAPRENYL-PHOSPHATE GLUCOSE-1-PHOSPHATE TRANSFERASE"/>
    <property type="match status" value="1"/>
</dbReference>
<proteinExistence type="inferred from homology"/>
<dbReference type="NCBIfam" id="TIGR03023">
    <property type="entry name" value="WcaJ_sugtrans"/>
    <property type="match status" value="1"/>
</dbReference>
<protein>
    <submittedName>
        <fullName evidence="9">Undecaprenyl-phosphate glucose phosphotransferase</fullName>
    </submittedName>
</protein>
<feature type="transmembrane region" description="Helical" evidence="7">
    <location>
        <begin position="45"/>
        <end position="66"/>
    </location>
</feature>
<dbReference type="PANTHER" id="PTHR30576">
    <property type="entry name" value="COLANIC BIOSYNTHESIS UDP-GLUCOSE LIPID CARRIER TRANSFERASE"/>
    <property type="match status" value="1"/>
</dbReference>
<dbReference type="InterPro" id="IPR017473">
    <property type="entry name" value="Undecaprenyl-P_gluc_Ptfrase"/>
</dbReference>
<gene>
    <name evidence="9" type="ORF">GCM10009410_25080</name>
</gene>
<accession>A0ABQ2QRH6</accession>
<evidence type="ECO:0000256" key="7">
    <source>
        <dbReference type="SAM" id="Phobius"/>
    </source>
</evidence>
<dbReference type="EMBL" id="BMQW01000006">
    <property type="protein sequence ID" value="GGP90031.1"/>
    <property type="molecule type" value="Genomic_DNA"/>
</dbReference>
<dbReference type="InterPro" id="IPR003362">
    <property type="entry name" value="Bact_transf"/>
</dbReference>
<organism evidence="9 10">
    <name type="scientific">Shewanella ulleungensis</name>
    <dbReference type="NCBI Taxonomy" id="2282699"/>
    <lineage>
        <taxon>Bacteria</taxon>
        <taxon>Pseudomonadati</taxon>
        <taxon>Pseudomonadota</taxon>
        <taxon>Gammaproteobacteria</taxon>
        <taxon>Alteromonadales</taxon>
        <taxon>Shewanellaceae</taxon>
        <taxon>Shewanella</taxon>
    </lineage>
</organism>
<dbReference type="InterPro" id="IPR017475">
    <property type="entry name" value="EPS_sugar_tfrase"/>
</dbReference>
<feature type="transmembrane region" description="Helical" evidence="7">
    <location>
        <begin position="111"/>
        <end position="128"/>
    </location>
</feature>
<keyword evidence="4 7" id="KW-0812">Transmembrane</keyword>
<keyword evidence="5 7" id="KW-1133">Transmembrane helix</keyword>
<dbReference type="Pfam" id="PF02397">
    <property type="entry name" value="Bac_transf"/>
    <property type="match status" value="1"/>
</dbReference>
<evidence type="ECO:0000256" key="6">
    <source>
        <dbReference type="ARBA" id="ARBA00023136"/>
    </source>
</evidence>
<dbReference type="RefSeq" id="WP_229777097.1">
    <property type="nucleotide sequence ID" value="NZ_BMQW01000006.1"/>
</dbReference>
<comment type="similarity">
    <text evidence="2">Belongs to the bacterial sugar transferase family.</text>
</comment>
<dbReference type="Gene3D" id="3.40.50.720">
    <property type="entry name" value="NAD(P)-binding Rossmann-like Domain"/>
    <property type="match status" value="1"/>
</dbReference>
<evidence type="ECO:0000256" key="5">
    <source>
        <dbReference type="ARBA" id="ARBA00022989"/>
    </source>
</evidence>
<keyword evidence="3" id="KW-0808">Transferase</keyword>
<feature type="transmembrane region" description="Helical" evidence="7">
    <location>
        <begin position="20"/>
        <end position="39"/>
    </location>
</feature>
<evidence type="ECO:0000313" key="10">
    <source>
        <dbReference type="Proteomes" id="UP000654004"/>
    </source>
</evidence>
<keyword evidence="10" id="KW-1185">Reference proteome</keyword>